<evidence type="ECO:0000256" key="3">
    <source>
        <dbReference type="ARBA" id="ARBA00023157"/>
    </source>
</evidence>
<keyword evidence="7" id="KW-1185">Reference proteome</keyword>
<dbReference type="PROSITE" id="PS51352">
    <property type="entry name" value="THIOREDOXIN_2"/>
    <property type="match status" value="1"/>
</dbReference>
<dbReference type="CDD" id="cd03010">
    <property type="entry name" value="TlpA_like_DsbE"/>
    <property type="match status" value="1"/>
</dbReference>
<organism evidence="6 7">
    <name type="scientific">Undibacterium flavidum</name>
    <dbReference type="NCBI Taxonomy" id="2762297"/>
    <lineage>
        <taxon>Bacteria</taxon>
        <taxon>Pseudomonadati</taxon>
        <taxon>Pseudomonadota</taxon>
        <taxon>Betaproteobacteria</taxon>
        <taxon>Burkholderiales</taxon>
        <taxon>Oxalobacteraceae</taxon>
        <taxon>Undibacterium</taxon>
    </lineage>
</organism>
<evidence type="ECO:0000313" key="6">
    <source>
        <dbReference type="EMBL" id="MBC3873175.1"/>
    </source>
</evidence>
<dbReference type="RefSeq" id="WP_186941222.1">
    <property type="nucleotide sequence ID" value="NZ_JACOGA010000005.1"/>
</dbReference>
<name>A0ABR6Y983_9BURK</name>
<dbReference type="NCBIfam" id="TIGR00385">
    <property type="entry name" value="dsbE"/>
    <property type="match status" value="1"/>
</dbReference>
<sequence>MKRFLLPLLIFLGLATLLCLALLGASRDESQALPSPLIGKPAPYYSLPRLDQLEKISTPQDLQGQVWILNVWASWCVSCREEHPVLLQFSQNYHIPLIGLNYKDKVDAATAWLMQYGNPYQWSIVDAEGLVGLDYGVYGVPESFVIDKRGVVRHKHIGILNDQQIREKLLPLIEVLKNE</sequence>
<comment type="caution">
    <text evidence="6">The sequence shown here is derived from an EMBL/GenBank/DDBJ whole genome shotgun (WGS) entry which is preliminary data.</text>
</comment>
<dbReference type="InterPro" id="IPR004799">
    <property type="entry name" value="Periplasmic_diS_OxRdtase_DsbE"/>
</dbReference>
<dbReference type="InterPro" id="IPR050553">
    <property type="entry name" value="Thioredoxin_ResA/DsbE_sf"/>
</dbReference>
<dbReference type="SUPFAM" id="SSF52833">
    <property type="entry name" value="Thioredoxin-like"/>
    <property type="match status" value="1"/>
</dbReference>
<evidence type="ECO:0000256" key="4">
    <source>
        <dbReference type="ARBA" id="ARBA00023284"/>
    </source>
</evidence>
<dbReference type="EMBL" id="JACOGA010000005">
    <property type="protein sequence ID" value="MBC3873175.1"/>
    <property type="molecule type" value="Genomic_DNA"/>
</dbReference>
<gene>
    <name evidence="6" type="ORF">H8K55_06210</name>
</gene>
<proteinExistence type="predicted"/>
<keyword evidence="2" id="KW-0201">Cytochrome c-type biogenesis</keyword>
<dbReference type="PROSITE" id="PS00194">
    <property type="entry name" value="THIOREDOXIN_1"/>
    <property type="match status" value="1"/>
</dbReference>
<keyword evidence="4" id="KW-0676">Redox-active center</keyword>
<reference evidence="6 7" key="1">
    <citation type="submission" date="2020-08" db="EMBL/GenBank/DDBJ databases">
        <title>Novel species isolated from subtropical streams in China.</title>
        <authorList>
            <person name="Lu H."/>
        </authorList>
    </citation>
    <scope>NUCLEOTIDE SEQUENCE [LARGE SCALE GENOMIC DNA]</scope>
    <source>
        <strain evidence="6 7">LX15W</strain>
    </source>
</reference>
<evidence type="ECO:0000313" key="7">
    <source>
        <dbReference type="Proteomes" id="UP000624279"/>
    </source>
</evidence>
<keyword evidence="3" id="KW-1015">Disulfide bond</keyword>
<protein>
    <submittedName>
        <fullName evidence="6">DsbE family thiol:disulfide interchange protein</fullName>
    </submittedName>
</protein>
<feature type="domain" description="Thioredoxin" evidence="5">
    <location>
        <begin position="36"/>
        <end position="174"/>
    </location>
</feature>
<dbReference type="InterPro" id="IPR000866">
    <property type="entry name" value="AhpC/TSA"/>
</dbReference>
<comment type="subcellular location">
    <subcellularLocation>
        <location evidence="1">Cell envelope</location>
    </subcellularLocation>
</comment>
<dbReference type="InterPro" id="IPR013766">
    <property type="entry name" value="Thioredoxin_domain"/>
</dbReference>
<dbReference type="PANTHER" id="PTHR42852">
    <property type="entry name" value="THIOL:DISULFIDE INTERCHANGE PROTEIN DSBE"/>
    <property type="match status" value="1"/>
</dbReference>
<evidence type="ECO:0000256" key="2">
    <source>
        <dbReference type="ARBA" id="ARBA00022748"/>
    </source>
</evidence>
<evidence type="ECO:0000259" key="5">
    <source>
        <dbReference type="PROSITE" id="PS51352"/>
    </source>
</evidence>
<evidence type="ECO:0000256" key="1">
    <source>
        <dbReference type="ARBA" id="ARBA00004196"/>
    </source>
</evidence>
<dbReference type="PANTHER" id="PTHR42852:SF6">
    <property type="entry name" value="THIOL:DISULFIDE INTERCHANGE PROTEIN DSBE"/>
    <property type="match status" value="1"/>
</dbReference>
<dbReference type="InterPro" id="IPR036249">
    <property type="entry name" value="Thioredoxin-like_sf"/>
</dbReference>
<dbReference type="Proteomes" id="UP000624279">
    <property type="component" value="Unassembled WGS sequence"/>
</dbReference>
<accession>A0ABR6Y983</accession>
<dbReference type="Gene3D" id="3.40.30.10">
    <property type="entry name" value="Glutaredoxin"/>
    <property type="match status" value="1"/>
</dbReference>
<dbReference type="InterPro" id="IPR017937">
    <property type="entry name" value="Thioredoxin_CS"/>
</dbReference>
<dbReference type="Pfam" id="PF00578">
    <property type="entry name" value="AhpC-TSA"/>
    <property type="match status" value="1"/>
</dbReference>